<evidence type="ECO:0000256" key="1">
    <source>
        <dbReference type="SAM" id="Phobius"/>
    </source>
</evidence>
<protein>
    <submittedName>
        <fullName evidence="2">Uncharacterized protein</fullName>
    </submittedName>
</protein>
<keyword evidence="1" id="KW-0812">Transmembrane</keyword>
<dbReference type="AlphaFoldDB" id="A0A2J8AZZ2"/>
<organism evidence="2 3">
    <name type="scientific">Mageeibacillus indolicus</name>
    <dbReference type="NCBI Taxonomy" id="884684"/>
    <lineage>
        <taxon>Bacteria</taxon>
        <taxon>Bacillati</taxon>
        <taxon>Bacillota</taxon>
        <taxon>Clostridia</taxon>
        <taxon>Eubacteriales</taxon>
        <taxon>Oscillospiraceae</taxon>
        <taxon>Mageeibacillus</taxon>
    </lineage>
</organism>
<dbReference type="Proteomes" id="UP000236394">
    <property type="component" value="Unassembled WGS sequence"/>
</dbReference>
<keyword evidence="1" id="KW-0472">Membrane</keyword>
<feature type="transmembrane region" description="Helical" evidence="1">
    <location>
        <begin position="162"/>
        <end position="182"/>
    </location>
</feature>
<comment type="caution">
    <text evidence="2">The sequence shown here is derived from an EMBL/GenBank/DDBJ whole genome shotgun (WGS) entry which is preliminary data.</text>
</comment>
<reference evidence="3" key="1">
    <citation type="submission" date="2017-04" db="EMBL/GenBank/DDBJ databases">
        <authorList>
            <person name="Bumgarner R.E."/>
            <person name="Fredricks D.N."/>
            <person name="Srinivasan S."/>
        </authorList>
    </citation>
    <scope>NUCLEOTIDE SEQUENCE [LARGE SCALE GENOMIC DNA]</scope>
    <source>
        <strain evidence="3">KA00405</strain>
    </source>
</reference>
<keyword evidence="1" id="KW-1133">Transmembrane helix</keyword>
<evidence type="ECO:0000313" key="2">
    <source>
        <dbReference type="EMBL" id="PNH18078.1"/>
    </source>
</evidence>
<evidence type="ECO:0000313" key="3">
    <source>
        <dbReference type="Proteomes" id="UP000236394"/>
    </source>
</evidence>
<feature type="transmembrane region" description="Helical" evidence="1">
    <location>
        <begin position="203"/>
        <end position="223"/>
    </location>
</feature>
<proteinExistence type="predicted"/>
<name>A0A2J8AZZ2_9FIRM</name>
<feature type="transmembrane region" description="Helical" evidence="1">
    <location>
        <begin position="136"/>
        <end position="156"/>
    </location>
</feature>
<dbReference type="RefSeq" id="WP_102892717.1">
    <property type="nucleotide sequence ID" value="NZ_NBZD01000004.1"/>
</dbReference>
<gene>
    <name evidence="2" type="ORF">B7R76_07030</name>
</gene>
<dbReference type="EMBL" id="NBZD01000004">
    <property type="protein sequence ID" value="PNH18078.1"/>
    <property type="molecule type" value="Genomic_DNA"/>
</dbReference>
<feature type="transmembrane region" description="Helical" evidence="1">
    <location>
        <begin position="16"/>
        <end position="40"/>
    </location>
</feature>
<sequence length="536" mass="59333">MSIMEIGISQSLFSSYLAFILIFVLALVAVIPVIIGFATLGRIKHLATVIIAALNHCEYRTGKLDGCQISNLALLTGLVNEENFPKLTETFAEFERDSNKLFHGKWTTDLHKYINRERLLTQSQYRLLEADRAYKILTFGLFVTAFSLITTLAIGSDALRPVQPFTLLPALTATVFFFLIYYRSANARKDLDGAMKKFAETASLRLPIFSDLAGSAVLIDAFMQYDRKMDSSVAKLTNAVNALFTQDMVNAVSASIEKTMQQGVVPHIAASQQILGDLAQAVSTKQEAGLRDMAEKFTGQLTEMIARHMEVFFREVDGYLQQLNGTKGELAQALQLLDTHRQATDALDATFQQHLNSLTEYNQQTLVYLKQMAEAQANLGLSSRQLSELQAGSANSLVTLVGNLGQQVAGFAQSMSQLTSDIKAENSNTRQSIKSMINNQNKTLEEYHKLSESMLDGSRDLANQAKIINQQLETMNSQLTATVKEFNTAVVSGVNEVIATMDSDVSNITAHLTNTVEEIRDITDYARQNKSEDKEN</sequence>
<accession>A0A2J8AZZ2</accession>